<dbReference type="EMBL" id="BPLQ01007064">
    <property type="protein sequence ID" value="GIY27574.1"/>
    <property type="molecule type" value="Genomic_DNA"/>
</dbReference>
<accession>A0AAV4S0U2</accession>
<reference evidence="1 2" key="1">
    <citation type="submission" date="2021-06" db="EMBL/GenBank/DDBJ databases">
        <title>Caerostris darwini draft genome.</title>
        <authorList>
            <person name="Kono N."/>
            <person name="Arakawa K."/>
        </authorList>
    </citation>
    <scope>NUCLEOTIDE SEQUENCE [LARGE SCALE GENOMIC DNA]</scope>
</reference>
<dbReference type="AlphaFoldDB" id="A0AAV4S0U2"/>
<comment type="caution">
    <text evidence="1">The sequence shown here is derived from an EMBL/GenBank/DDBJ whole genome shotgun (WGS) entry which is preliminary data.</text>
</comment>
<keyword evidence="2" id="KW-1185">Reference proteome</keyword>
<evidence type="ECO:0000313" key="1">
    <source>
        <dbReference type="EMBL" id="GIY27574.1"/>
    </source>
</evidence>
<dbReference type="Proteomes" id="UP001054837">
    <property type="component" value="Unassembled WGS sequence"/>
</dbReference>
<protein>
    <submittedName>
        <fullName evidence="1">Uncharacterized protein</fullName>
    </submittedName>
</protein>
<proteinExistence type="predicted"/>
<gene>
    <name evidence="1" type="ORF">CDAR_497431</name>
</gene>
<name>A0AAV4S0U2_9ARAC</name>
<evidence type="ECO:0000313" key="2">
    <source>
        <dbReference type="Proteomes" id="UP001054837"/>
    </source>
</evidence>
<sequence>MLGQGCLEAPVLCGHKLFVLSDEQGCEGVVPWKVAPPHEEDLTHDIDPAHALKHLFMQTQNLLNTRTRSQSFYKEFGSSSLKDLRPATVVQRHSKDCDSRIKLTSPFIAYLRQQAWLGEAGTLRYF</sequence>
<organism evidence="1 2">
    <name type="scientific">Caerostris darwini</name>
    <dbReference type="NCBI Taxonomy" id="1538125"/>
    <lineage>
        <taxon>Eukaryota</taxon>
        <taxon>Metazoa</taxon>
        <taxon>Ecdysozoa</taxon>
        <taxon>Arthropoda</taxon>
        <taxon>Chelicerata</taxon>
        <taxon>Arachnida</taxon>
        <taxon>Araneae</taxon>
        <taxon>Araneomorphae</taxon>
        <taxon>Entelegynae</taxon>
        <taxon>Araneoidea</taxon>
        <taxon>Araneidae</taxon>
        <taxon>Caerostris</taxon>
    </lineage>
</organism>